<feature type="region of interest" description="Disordered" evidence="1">
    <location>
        <begin position="1"/>
        <end position="49"/>
    </location>
</feature>
<feature type="compositionally biased region" description="Gly residues" evidence="1">
    <location>
        <begin position="39"/>
        <end position="48"/>
    </location>
</feature>
<protein>
    <submittedName>
        <fullName evidence="3">Uncharacterized protein</fullName>
    </submittedName>
</protein>
<evidence type="ECO:0000313" key="2">
    <source>
        <dbReference type="EMBL" id="ORZ31076.1"/>
    </source>
</evidence>
<gene>
    <name evidence="3" type="ORF">BCR44DRAFT_1438653</name>
    <name evidence="2" type="ORF">BCR44DRAFT_1443153</name>
</gene>
<dbReference type="EMBL" id="MCFL01000037">
    <property type="protein sequence ID" value="ORZ33274.1"/>
    <property type="molecule type" value="Genomic_DNA"/>
</dbReference>
<proteinExistence type="predicted"/>
<sequence length="76" mass="7893">MLASRRSDAGRRRIGIKGRENSSWQVGKSLVSAAEASERGGGGGGGARRWGRRLAVIDAQCPAGLDAEVTATSTDH</sequence>
<dbReference type="AlphaFoldDB" id="A0A1Y2HGZ1"/>
<feature type="compositionally biased region" description="Basic and acidic residues" evidence="1">
    <location>
        <begin position="1"/>
        <end position="11"/>
    </location>
</feature>
<evidence type="ECO:0000313" key="4">
    <source>
        <dbReference type="Proteomes" id="UP000193411"/>
    </source>
</evidence>
<evidence type="ECO:0000256" key="1">
    <source>
        <dbReference type="SAM" id="MobiDB-lite"/>
    </source>
</evidence>
<dbReference type="Proteomes" id="UP000193411">
    <property type="component" value="Unassembled WGS sequence"/>
</dbReference>
<evidence type="ECO:0000313" key="3">
    <source>
        <dbReference type="EMBL" id="ORZ33274.1"/>
    </source>
</evidence>
<comment type="caution">
    <text evidence="3">The sequence shown here is derived from an EMBL/GenBank/DDBJ whole genome shotgun (WGS) entry which is preliminary data.</text>
</comment>
<feature type="non-terminal residue" evidence="3">
    <location>
        <position position="76"/>
    </location>
</feature>
<reference evidence="3 4" key="1">
    <citation type="submission" date="2016-07" db="EMBL/GenBank/DDBJ databases">
        <title>Pervasive Adenine N6-methylation of Active Genes in Fungi.</title>
        <authorList>
            <consortium name="DOE Joint Genome Institute"/>
            <person name="Mondo S.J."/>
            <person name="Dannebaum R.O."/>
            <person name="Kuo R.C."/>
            <person name="Labutti K."/>
            <person name="Haridas S."/>
            <person name="Kuo A."/>
            <person name="Salamov A."/>
            <person name="Ahrendt S.R."/>
            <person name="Lipzen A."/>
            <person name="Sullivan W."/>
            <person name="Andreopoulos W.B."/>
            <person name="Clum A."/>
            <person name="Lindquist E."/>
            <person name="Daum C."/>
            <person name="Ramamoorthy G.K."/>
            <person name="Gryganskyi A."/>
            <person name="Culley D."/>
            <person name="Magnuson J.K."/>
            <person name="James T.Y."/>
            <person name="O'Malley M.A."/>
            <person name="Stajich J.E."/>
            <person name="Spatafora J.W."/>
            <person name="Visel A."/>
            <person name="Grigoriev I.V."/>
        </authorList>
    </citation>
    <scope>NUCLEOTIDE SEQUENCE [LARGE SCALE GENOMIC DNA]</scope>
    <source>
        <strain evidence="3 4">PL171</strain>
    </source>
</reference>
<dbReference type="EMBL" id="MCFL01000067">
    <property type="protein sequence ID" value="ORZ31076.1"/>
    <property type="molecule type" value="Genomic_DNA"/>
</dbReference>
<keyword evidence="4" id="KW-1185">Reference proteome</keyword>
<organism evidence="3 4">
    <name type="scientific">Catenaria anguillulae PL171</name>
    <dbReference type="NCBI Taxonomy" id="765915"/>
    <lineage>
        <taxon>Eukaryota</taxon>
        <taxon>Fungi</taxon>
        <taxon>Fungi incertae sedis</taxon>
        <taxon>Blastocladiomycota</taxon>
        <taxon>Blastocladiomycetes</taxon>
        <taxon>Blastocladiales</taxon>
        <taxon>Catenariaceae</taxon>
        <taxon>Catenaria</taxon>
    </lineage>
</organism>
<accession>A0A1Y2HGZ1</accession>
<name>A0A1Y2HGZ1_9FUNG</name>